<dbReference type="EMBL" id="UGPN01000002">
    <property type="protein sequence ID" value="STY59996.1"/>
    <property type="molecule type" value="Genomic_DNA"/>
</dbReference>
<sequence>MALTRAKKESYLIADANAPSEFINELFITEIQDRYCVQNDSKNVIGQSLNCNECSTGYFRDETR</sequence>
<proteinExistence type="predicted"/>
<dbReference type="AlphaFoldDB" id="A0A378MWV4"/>
<gene>
    <name evidence="1" type="ORF">NCTC10638_01188</name>
</gene>
<dbReference type="Proteomes" id="UP000254802">
    <property type="component" value="Unassembled WGS sequence"/>
</dbReference>
<accession>A0A378MWV4</accession>
<evidence type="ECO:0000313" key="2">
    <source>
        <dbReference type="Proteomes" id="UP000254802"/>
    </source>
</evidence>
<name>A0A378MWV4_MANHA</name>
<organism evidence="1 2">
    <name type="scientific">Mannheimia haemolytica</name>
    <name type="common">Pasteurella haemolytica</name>
    <dbReference type="NCBI Taxonomy" id="75985"/>
    <lineage>
        <taxon>Bacteria</taxon>
        <taxon>Pseudomonadati</taxon>
        <taxon>Pseudomonadota</taxon>
        <taxon>Gammaproteobacteria</taxon>
        <taxon>Pasteurellales</taxon>
        <taxon>Pasteurellaceae</taxon>
        <taxon>Mannheimia</taxon>
    </lineage>
</organism>
<evidence type="ECO:0000313" key="1">
    <source>
        <dbReference type="EMBL" id="STY59996.1"/>
    </source>
</evidence>
<protein>
    <submittedName>
        <fullName evidence="1">Uncharacterized protein</fullName>
    </submittedName>
</protein>
<reference evidence="1 2" key="1">
    <citation type="submission" date="2018-06" db="EMBL/GenBank/DDBJ databases">
        <authorList>
            <consortium name="Pathogen Informatics"/>
            <person name="Doyle S."/>
        </authorList>
    </citation>
    <scope>NUCLEOTIDE SEQUENCE [LARGE SCALE GENOMIC DNA]</scope>
    <source>
        <strain evidence="1 2">NCTC10638</strain>
    </source>
</reference>